<dbReference type="Proteomes" id="UP000294513">
    <property type="component" value="Unassembled WGS sequence"/>
</dbReference>
<protein>
    <submittedName>
        <fullName evidence="1">Uncharacterized protein</fullName>
    </submittedName>
</protein>
<keyword evidence="2" id="KW-1185">Reference proteome</keyword>
<dbReference type="RefSeq" id="WP_131888862.1">
    <property type="nucleotide sequence ID" value="NZ_SMKU01000002.1"/>
</dbReference>
<reference evidence="1 2" key="1">
    <citation type="submission" date="2019-03" db="EMBL/GenBank/DDBJ databases">
        <title>Draft genome sequences of novel Actinobacteria.</title>
        <authorList>
            <person name="Sahin N."/>
            <person name="Ay H."/>
            <person name="Saygin H."/>
        </authorList>
    </citation>
    <scope>NUCLEOTIDE SEQUENCE [LARGE SCALE GENOMIC DNA]</scope>
    <source>
        <strain evidence="1 2">H3C3</strain>
    </source>
</reference>
<gene>
    <name evidence="1" type="ORF">E1298_01300</name>
</gene>
<evidence type="ECO:0000313" key="2">
    <source>
        <dbReference type="Proteomes" id="UP000294513"/>
    </source>
</evidence>
<accession>A0A4R5CGT5</accession>
<dbReference type="EMBL" id="SMKU01000002">
    <property type="protein sequence ID" value="TDD97700.1"/>
    <property type="molecule type" value="Genomic_DNA"/>
</dbReference>
<comment type="caution">
    <text evidence="1">The sequence shown here is derived from an EMBL/GenBank/DDBJ whole genome shotgun (WGS) entry which is preliminary data.</text>
</comment>
<dbReference type="AlphaFoldDB" id="A0A4R5CGT5"/>
<proteinExistence type="predicted"/>
<organism evidence="1 2">
    <name type="scientific">Actinomadura rubrisoli</name>
    <dbReference type="NCBI Taxonomy" id="2530368"/>
    <lineage>
        <taxon>Bacteria</taxon>
        <taxon>Bacillati</taxon>
        <taxon>Actinomycetota</taxon>
        <taxon>Actinomycetes</taxon>
        <taxon>Streptosporangiales</taxon>
        <taxon>Thermomonosporaceae</taxon>
        <taxon>Actinomadura</taxon>
    </lineage>
</organism>
<name>A0A4R5CGT5_9ACTN</name>
<sequence length="78" mass="8845">MPEPDWRSTRARLAALKRHHPDRPDLVADLRYELKVKHARDFIAKLRADAPALAQDDLERLASLLLSPQEGGEHATAR</sequence>
<evidence type="ECO:0000313" key="1">
    <source>
        <dbReference type="EMBL" id="TDD97700.1"/>
    </source>
</evidence>